<evidence type="ECO:0000256" key="9">
    <source>
        <dbReference type="SAM" id="Phobius"/>
    </source>
</evidence>
<evidence type="ECO:0000259" key="10">
    <source>
        <dbReference type="Pfam" id="PF00689"/>
    </source>
</evidence>
<dbReference type="FunFam" id="1.20.1110.10:FF:000095">
    <property type="entry name" value="Sodium/potassium-transporting ATPase subunit alpha-1"/>
    <property type="match status" value="1"/>
</dbReference>
<dbReference type="SUPFAM" id="SSF81665">
    <property type="entry name" value="Calcium ATPase, transmembrane domain M"/>
    <property type="match status" value="1"/>
</dbReference>
<dbReference type="Pfam" id="PF00689">
    <property type="entry name" value="Cation_ATPase_C"/>
    <property type="match status" value="1"/>
</dbReference>
<dbReference type="PANTHER" id="PTHR43294:SF21">
    <property type="entry name" value="CATION TRANSPORTING ATPASE"/>
    <property type="match status" value="1"/>
</dbReference>
<dbReference type="Gene3D" id="3.40.50.1000">
    <property type="entry name" value="HAD superfamily/HAD-like"/>
    <property type="match status" value="1"/>
</dbReference>
<dbReference type="GO" id="GO:1990573">
    <property type="term" value="P:potassium ion import across plasma membrane"/>
    <property type="evidence" value="ECO:0007669"/>
    <property type="project" value="TreeGrafter"/>
</dbReference>
<dbReference type="FunFam" id="3.40.50.1000:FF:000083">
    <property type="entry name" value="Sodium/potassium-transporting ATPase subunit alpha"/>
    <property type="match status" value="1"/>
</dbReference>
<comment type="caution">
    <text evidence="11">The sequence shown here is derived from an EMBL/GenBank/DDBJ whole genome shotgun (WGS) entry which is preliminary data.</text>
</comment>
<evidence type="ECO:0000256" key="6">
    <source>
        <dbReference type="ARBA" id="ARBA00022967"/>
    </source>
</evidence>
<protein>
    <recommendedName>
        <fullName evidence="10">Cation-transporting P-type ATPase C-terminal domain-containing protein</fullName>
    </recommendedName>
</protein>
<keyword evidence="6" id="KW-1278">Translocase</keyword>
<organism evidence="11 12">
    <name type="scientific">Pomacea canaliculata</name>
    <name type="common">Golden apple snail</name>
    <dbReference type="NCBI Taxonomy" id="400727"/>
    <lineage>
        <taxon>Eukaryota</taxon>
        <taxon>Metazoa</taxon>
        <taxon>Spiralia</taxon>
        <taxon>Lophotrochozoa</taxon>
        <taxon>Mollusca</taxon>
        <taxon>Gastropoda</taxon>
        <taxon>Caenogastropoda</taxon>
        <taxon>Architaenioglossa</taxon>
        <taxon>Ampullarioidea</taxon>
        <taxon>Ampullariidae</taxon>
        <taxon>Pomacea</taxon>
    </lineage>
</organism>
<feature type="transmembrane region" description="Helical" evidence="9">
    <location>
        <begin position="277"/>
        <end position="300"/>
    </location>
</feature>
<dbReference type="OrthoDB" id="3352408at2759"/>
<evidence type="ECO:0000256" key="5">
    <source>
        <dbReference type="ARBA" id="ARBA00022840"/>
    </source>
</evidence>
<dbReference type="InterPro" id="IPR023214">
    <property type="entry name" value="HAD_sf"/>
</dbReference>
<dbReference type="Gene3D" id="1.20.1110.10">
    <property type="entry name" value="Calcium-transporting ATPase, transmembrane domain"/>
    <property type="match status" value="1"/>
</dbReference>
<comment type="subcellular location">
    <subcellularLocation>
        <location evidence="1">Cell membrane</location>
        <topology evidence="1">Multi-pass membrane protein</topology>
    </subcellularLocation>
</comment>
<reference evidence="11 12" key="1">
    <citation type="submission" date="2018-04" db="EMBL/GenBank/DDBJ databases">
        <title>The genome of golden apple snail Pomacea canaliculata provides insight into stress tolerance and invasive adaptation.</title>
        <authorList>
            <person name="Liu C."/>
            <person name="Liu B."/>
            <person name="Ren Y."/>
            <person name="Zhang Y."/>
            <person name="Wang H."/>
            <person name="Li S."/>
            <person name="Jiang F."/>
            <person name="Yin L."/>
            <person name="Zhang G."/>
            <person name="Qian W."/>
            <person name="Fan W."/>
        </authorList>
    </citation>
    <scope>NUCLEOTIDE SEQUENCE [LARGE SCALE GENOMIC DNA]</scope>
    <source>
        <strain evidence="11">SZHN2017</strain>
        <tissue evidence="11">Muscle</tissue>
    </source>
</reference>
<dbReference type="GO" id="GO:1902600">
    <property type="term" value="P:proton transmembrane transport"/>
    <property type="evidence" value="ECO:0007669"/>
    <property type="project" value="TreeGrafter"/>
</dbReference>
<keyword evidence="8 9" id="KW-0472">Membrane</keyword>
<evidence type="ECO:0000256" key="8">
    <source>
        <dbReference type="ARBA" id="ARBA00023136"/>
    </source>
</evidence>
<feature type="transmembrane region" description="Helical" evidence="9">
    <location>
        <begin position="413"/>
        <end position="429"/>
    </location>
</feature>
<dbReference type="InterPro" id="IPR001757">
    <property type="entry name" value="P_typ_ATPase"/>
</dbReference>
<dbReference type="AlphaFoldDB" id="A0A2T7PQD7"/>
<keyword evidence="12" id="KW-1185">Reference proteome</keyword>
<dbReference type="GO" id="GO:0005391">
    <property type="term" value="F:P-type sodium:potassium-exchanging transporter activity"/>
    <property type="evidence" value="ECO:0007669"/>
    <property type="project" value="TreeGrafter"/>
</dbReference>
<evidence type="ECO:0000256" key="7">
    <source>
        <dbReference type="ARBA" id="ARBA00022989"/>
    </source>
</evidence>
<evidence type="ECO:0000256" key="1">
    <source>
        <dbReference type="ARBA" id="ARBA00004651"/>
    </source>
</evidence>
<dbReference type="NCBIfam" id="TIGR01494">
    <property type="entry name" value="ATPase_P-type"/>
    <property type="match status" value="1"/>
</dbReference>
<proteinExistence type="predicted"/>
<evidence type="ECO:0000313" key="11">
    <source>
        <dbReference type="EMBL" id="PVD35634.1"/>
    </source>
</evidence>
<name>A0A2T7PQD7_POMCA</name>
<dbReference type="GO" id="GO:0030007">
    <property type="term" value="P:intracellular potassium ion homeostasis"/>
    <property type="evidence" value="ECO:0007669"/>
    <property type="project" value="TreeGrafter"/>
</dbReference>
<feature type="domain" description="Cation-transporting P-type ATPase C-terminal" evidence="10">
    <location>
        <begin position="227"/>
        <end position="436"/>
    </location>
</feature>
<dbReference type="InterPro" id="IPR023299">
    <property type="entry name" value="ATPase_P-typ_cyto_dom_N"/>
</dbReference>
<dbReference type="GO" id="GO:0005524">
    <property type="term" value="F:ATP binding"/>
    <property type="evidence" value="ECO:0007669"/>
    <property type="project" value="UniProtKB-KW"/>
</dbReference>
<dbReference type="SUPFAM" id="SSF56784">
    <property type="entry name" value="HAD-like"/>
    <property type="match status" value="1"/>
</dbReference>
<feature type="transmembrane region" description="Helical" evidence="9">
    <location>
        <begin position="218"/>
        <end position="238"/>
    </location>
</feature>
<keyword evidence="5" id="KW-0067">ATP-binding</keyword>
<dbReference type="GO" id="GO:0016887">
    <property type="term" value="F:ATP hydrolysis activity"/>
    <property type="evidence" value="ECO:0007669"/>
    <property type="project" value="InterPro"/>
</dbReference>
<keyword evidence="4" id="KW-0547">Nucleotide-binding</keyword>
<accession>A0A2T7PQD7</accession>
<dbReference type="InterPro" id="IPR023298">
    <property type="entry name" value="ATPase_P-typ_TM_dom_sf"/>
</dbReference>
<evidence type="ECO:0000313" key="12">
    <source>
        <dbReference type="Proteomes" id="UP000245119"/>
    </source>
</evidence>
<dbReference type="EMBL" id="PZQS01000002">
    <property type="protein sequence ID" value="PVD35634.1"/>
    <property type="molecule type" value="Genomic_DNA"/>
</dbReference>
<dbReference type="InterPro" id="IPR036412">
    <property type="entry name" value="HAD-like_sf"/>
</dbReference>
<evidence type="ECO:0000256" key="2">
    <source>
        <dbReference type="ARBA" id="ARBA00022475"/>
    </source>
</evidence>
<dbReference type="Pfam" id="PF00702">
    <property type="entry name" value="Hydrolase"/>
    <property type="match status" value="1"/>
</dbReference>
<dbReference type="PRINTS" id="PR00121">
    <property type="entry name" value="NAKATPASE"/>
</dbReference>
<dbReference type="PANTHER" id="PTHR43294">
    <property type="entry name" value="SODIUM/POTASSIUM-TRANSPORTING ATPASE SUBUNIT ALPHA"/>
    <property type="match status" value="1"/>
</dbReference>
<gene>
    <name evidence="11" type="ORF">C0Q70_02597</name>
</gene>
<sequence>MENPNFPLNLLRFVGLMAMIDPPRPAVPEAVAKCRSAGIKVIMVTGDHPITARAIARNVGIISSDMPTADEVCEARKVPIYALPPGTTTAVVINGAELKTMSHTHLRDVLMNYREIVFARTSPQQKLIIVEGCQKLNQIVAVTGDGVNDSPALKKADIGIAMGIAGSDVSKQAADMILLDDNFASIVIGVEEGRLIFDNLKKSIAYTLSSNIPEISPFLFYIVAGVPLPLGVVTILCIDLGTDMLPAISLAYERAESDIMKRQPRDPVADRLVNERLIAMSYGQIGVIQMIAGFYIWYIVMADNGFRTSELFGLRSDWDSKWITDLEDSYGQQWTYKQRKNLEFTGQTAFFVTIVIVQWADLIICKTRRLSLLSQGMTNHYLTLALLFETVLALILCYTPNIDVALRTKPLKMMWWLVPIPFAVLIIAYDECRRLILRRNPGGFVERETYY</sequence>
<keyword evidence="3 9" id="KW-0812">Transmembrane</keyword>
<dbReference type="InterPro" id="IPR050510">
    <property type="entry name" value="Cation_transp_ATPase_P-type"/>
</dbReference>
<evidence type="ECO:0000256" key="3">
    <source>
        <dbReference type="ARBA" id="ARBA00022692"/>
    </source>
</evidence>
<dbReference type="GO" id="GO:0005886">
    <property type="term" value="C:plasma membrane"/>
    <property type="evidence" value="ECO:0007669"/>
    <property type="project" value="UniProtKB-SubCell"/>
</dbReference>
<evidence type="ECO:0000256" key="4">
    <source>
        <dbReference type="ARBA" id="ARBA00022741"/>
    </source>
</evidence>
<feature type="transmembrane region" description="Helical" evidence="9">
    <location>
        <begin position="344"/>
        <end position="360"/>
    </location>
</feature>
<dbReference type="InterPro" id="IPR006068">
    <property type="entry name" value="ATPase_P-typ_cation-transptr_C"/>
</dbReference>
<dbReference type="GO" id="GO:0006883">
    <property type="term" value="P:intracellular sodium ion homeostasis"/>
    <property type="evidence" value="ECO:0007669"/>
    <property type="project" value="TreeGrafter"/>
</dbReference>
<keyword evidence="2" id="KW-1003">Cell membrane</keyword>
<dbReference type="STRING" id="400727.A0A2T7PQD7"/>
<dbReference type="PRINTS" id="PR00119">
    <property type="entry name" value="CATATPASE"/>
</dbReference>
<dbReference type="Proteomes" id="UP000245119">
    <property type="component" value="Linkage Group LG2"/>
</dbReference>
<feature type="transmembrane region" description="Helical" evidence="9">
    <location>
        <begin position="381"/>
        <end position="401"/>
    </location>
</feature>
<dbReference type="Gene3D" id="3.40.1110.10">
    <property type="entry name" value="Calcium-transporting ATPase, cytoplasmic domain N"/>
    <property type="match status" value="1"/>
</dbReference>
<keyword evidence="7 9" id="KW-1133">Transmembrane helix</keyword>
<dbReference type="GO" id="GO:0036376">
    <property type="term" value="P:sodium ion export across plasma membrane"/>
    <property type="evidence" value="ECO:0007669"/>
    <property type="project" value="TreeGrafter"/>
</dbReference>